<dbReference type="Gene3D" id="3.40.250.10">
    <property type="entry name" value="Rhodanese-like domain"/>
    <property type="match status" value="4"/>
</dbReference>
<evidence type="ECO:0000256" key="3">
    <source>
        <dbReference type="ARBA" id="ARBA00047549"/>
    </source>
</evidence>
<dbReference type="PROSITE" id="PS50206">
    <property type="entry name" value="RHODANESE_3"/>
    <property type="match status" value="4"/>
</dbReference>
<sequence>MAGLTAEELHTLLQGTGEYALVDAREPRVTAERGSILLGVSLPLSVLELRADALIPRRSTPVVVYDGGDEDLATRAADKLLKLGWTDVRVLDGGLKAWAGAGYKVQTGGDHVIGQAFGEWIEDVYDTPHLTVEEFRRKRAAGEDLVLLDSRPIGEFENHSLPGGTSIPGAELVYRAAEVVTSPDTLVVVNCAGRTRSILGAQVLINAGLPNRVVSLEGGTQSWVLEGHDLEHGRHSLAPEPSGAALEAAHAAAQRFREKFGLRSIDRATLEQFRAESDKRSLYVLDVRTPEEFEAGHLPGATSAPSWDVAPWVFRHIATHHARIVLVDNDGVRATVAASWIEQFGWGEVFVLEDAFAGQALEEGPVPRTPLAVPDVEAVAPADVTGEFAVVDLQPSHDYRAAHLPGAVWALRSRLSASAGAIGGTGPILLTSEDGLLARYAAADLAEATDRPVRVLDGGTAAWRAEGRPLTSEEPAWLHTPDDAVANGWRETDPERRKAGFRRYLAWELGLVEELRADDTVPFRAFP</sequence>
<feature type="domain" description="Rhodanese" evidence="4">
    <location>
        <begin position="141"/>
        <end position="232"/>
    </location>
</feature>
<gene>
    <name evidence="5" type="ORF">JIG36_01500</name>
</gene>
<dbReference type="PANTHER" id="PTHR43855:SF1">
    <property type="entry name" value="THIOSULFATE SULFURTRANSFERASE"/>
    <property type="match status" value="1"/>
</dbReference>
<protein>
    <recommendedName>
        <fullName evidence="1">thiosulfate sulfurtransferase</fullName>
        <ecNumber evidence="1">2.8.1.1</ecNumber>
    </recommendedName>
</protein>
<dbReference type="Pfam" id="PF00581">
    <property type="entry name" value="Rhodanese"/>
    <property type="match status" value="4"/>
</dbReference>
<evidence type="ECO:0000256" key="2">
    <source>
        <dbReference type="ARBA" id="ARBA00022737"/>
    </source>
</evidence>
<organism evidence="5 6">
    <name type="scientific">Paractinoplanes ovalisporus</name>
    <dbReference type="NCBI Taxonomy" id="2810368"/>
    <lineage>
        <taxon>Bacteria</taxon>
        <taxon>Bacillati</taxon>
        <taxon>Actinomycetota</taxon>
        <taxon>Actinomycetes</taxon>
        <taxon>Micromonosporales</taxon>
        <taxon>Micromonosporaceae</taxon>
        <taxon>Paractinoplanes</taxon>
    </lineage>
</organism>
<dbReference type="InterPro" id="IPR001763">
    <property type="entry name" value="Rhodanese-like_dom"/>
</dbReference>
<reference evidence="5 6" key="1">
    <citation type="submission" date="2021-01" db="EMBL/GenBank/DDBJ databases">
        <title>Actinoplanes sp. nov. LDG1-06 isolated from lichen.</title>
        <authorList>
            <person name="Saeng-In P."/>
            <person name="Phongsopitanun W."/>
            <person name="Kanchanasin P."/>
            <person name="Yuki M."/>
            <person name="Kudo T."/>
            <person name="Ohkuma M."/>
            <person name="Tanasupawat S."/>
        </authorList>
    </citation>
    <scope>NUCLEOTIDE SEQUENCE [LARGE SCALE GENOMIC DNA]</scope>
    <source>
        <strain evidence="5 6">LDG1-06</strain>
    </source>
</reference>
<dbReference type="InterPro" id="IPR051126">
    <property type="entry name" value="Thiosulfate_sulfurtransferase"/>
</dbReference>
<keyword evidence="2" id="KW-0677">Repeat</keyword>
<proteinExistence type="predicted"/>
<comment type="catalytic activity">
    <reaction evidence="3">
        <text>thiosulfate + hydrogen cyanide = thiocyanate + sulfite + 2 H(+)</text>
        <dbReference type="Rhea" id="RHEA:16881"/>
        <dbReference type="ChEBI" id="CHEBI:15378"/>
        <dbReference type="ChEBI" id="CHEBI:17359"/>
        <dbReference type="ChEBI" id="CHEBI:18022"/>
        <dbReference type="ChEBI" id="CHEBI:18407"/>
        <dbReference type="ChEBI" id="CHEBI:33542"/>
        <dbReference type="EC" id="2.8.1.1"/>
    </reaction>
</comment>
<evidence type="ECO:0000256" key="1">
    <source>
        <dbReference type="ARBA" id="ARBA00012245"/>
    </source>
</evidence>
<dbReference type="RefSeq" id="WP_203374140.1">
    <property type="nucleotide sequence ID" value="NZ_JAENHP010000001.1"/>
</dbReference>
<dbReference type="EC" id="2.8.1.1" evidence="1"/>
<dbReference type="SMART" id="SM00450">
    <property type="entry name" value="RHOD"/>
    <property type="match status" value="4"/>
</dbReference>
<dbReference type="InterPro" id="IPR036873">
    <property type="entry name" value="Rhodanese-like_dom_sf"/>
</dbReference>
<dbReference type="Proteomes" id="UP000632138">
    <property type="component" value="Unassembled WGS sequence"/>
</dbReference>
<evidence type="ECO:0000313" key="6">
    <source>
        <dbReference type="Proteomes" id="UP000632138"/>
    </source>
</evidence>
<dbReference type="PANTHER" id="PTHR43855">
    <property type="entry name" value="THIOSULFATE SULFURTRANSFERASE"/>
    <property type="match status" value="1"/>
</dbReference>
<feature type="domain" description="Rhodanese" evidence="4">
    <location>
        <begin position="278"/>
        <end position="367"/>
    </location>
</feature>
<feature type="domain" description="Rhodanese" evidence="4">
    <location>
        <begin position="384"/>
        <end position="472"/>
    </location>
</feature>
<comment type="caution">
    <text evidence="5">The sequence shown here is derived from an EMBL/GenBank/DDBJ whole genome shotgun (WGS) entry which is preliminary data.</text>
</comment>
<dbReference type="SUPFAM" id="SSF52821">
    <property type="entry name" value="Rhodanese/Cell cycle control phosphatase"/>
    <property type="match status" value="4"/>
</dbReference>
<evidence type="ECO:0000313" key="5">
    <source>
        <dbReference type="EMBL" id="MBM2614230.1"/>
    </source>
</evidence>
<feature type="domain" description="Rhodanese" evidence="4">
    <location>
        <begin position="15"/>
        <end position="107"/>
    </location>
</feature>
<dbReference type="EMBL" id="JAENHP010000001">
    <property type="protein sequence ID" value="MBM2614230.1"/>
    <property type="molecule type" value="Genomic_DNA"/>
</dbReference>
<keyword evidence="6" id="KW-1185">Reference proteome</keyword>
<evidence type="ECO:0000259" key="4">
    <source>
        <dbReference type="PROSITE" id="PS50206"/>
    </source>
</evidence>
<name>A0ABS2A306_9ACTN</name>
<accession>A0ABS2A306</accession>